<dbReference type="PROSITE" id="PS50112">
    <property type="entry name" value="PAS"/>
    <property type="match status" value="1"/>
</dbReference>
<dbReference type="Pfam" id="PF07730">
    <property type="entry name" value="HisKA_3"/>
    <property type="match status" value="1"/>
</dbReference>
<dbReference type="InterPro" id="IPR005467">
    <property type="entry name" value="His_kinase_dom"/>
</dbReference>
<name>A0A158AS42_9BURK</name>
<dbReference type="Gene3D" id="3.30.565.10">
    <property type="entry name" value="Histidine kinase-like ATPase, C-terminal domain"/>
    <property type="match status" value="1"/>
</dbReference>
<dbReference type="InterPro" id="IPR035965">
    <property type="entry name" value="PAS-like_dom_sf"/>
</dbReference>
<dbReference type="Pfam" id="PF02518">
    <property type="entry name" value="HATPase_c"/>
    <property type="match status" value="1"/>
</dbReference>
<evidence type="ECO:0000259" key="8">
    <source>
        <dbReference type="PROSITE" id="PS50112"/>
    </source>
</evidence>
<dbReference type="Gene3D" id="3.30.450.20">
    <property type="entry name" value="PAS domain"/>
    <property type="match status" value="1"/>
</dbReference>
<keyword evidence="3" id="KW-0902">Two-component regulatory system</keyword>
<evidence type="ECO:0000256" key="5">
    <source>
        <dbReference type="SAM" id="MobiDB-lite"/>
    </source>
</evidence>
<dbReference type="InterPro" id="IPR000014">
    <property type="entry name" value="PAS"/>
</dbReference>
<keyword evidence="6" id="KW-0812">Transmembrane</keyword>
<dbReference type="PROSITE" id="PS50109">
    <property type="entry name" value="HIS_KIN"/>
    <property type="match status" value="1"/>
</dbReference>
<dbReference type="GO" id="GO:0016020">
    <property type="term" value="C:membrane"/>
    <property type="evidence" value="ECO:0007669"/>
    <property type="project" value="InterPro"/>
</dbReference>
<feature type="transmembrane region" description="Helical" evidence="6">
    <location>
        <begin position="59"/>
        <end position="78"/>
    </location>
</feature>
<evidence type="ECO:0000313" key="10">
    <source>
        <dbReference type="Proteomes" id="UP000054624"/>
    </source>
</evidence>
<proteinExistence type="predicted"/>
<gene>
    <name evidence="9" type="ORF">AWB76_02912</name>
</gene>
<evidence type="ECO:0000256" key="4">
    <source>
        <dbReference type="SAM" id="Coils"/>
    </source>
</evidence>
<evidence type="ECO:0000256" key="2">
    <source>
        <dbReference type="ARBA" id="ARBA00022777"/>
    </source>
</evidence>
<evidence type="ECO:0000313" key="9">
    <source>
        <dbReference type="EMBL" id="SAK60470.1"/>
    </source>
</evidence>
<evidence type="ECO:0000259" key="7">
    <source>
        <dbReference type="PROSITE" id="PS50109"/>
    </source>
</evidence>
<dbReference type="InterPro" id="IPR003594">
    <property type="entry name" value="HATPase_dom"/>
</dbReference>
<evidence type="ECO:0000256" key="3">
    <source>
        <dbReference type="ARBA" id="ARBA00023012"/>
    </source>
</evidence>
<dbReference type="CDD" id="cd16917">
    <property type="entry name" value="HATPase_UhpB-NarQ-NarX-like"/>
    <property type="match status" value="1"/>
</dbReference>
<dbReference type="EMBL" id="FCOI02000008">
    <property type="protein sequence ID" value="SAK60470.1"/>
    <property type="molecule type" value="Genomic_DNA"/>
</dbReference>
<dbReference type="GO" id="GO:0046983">
    <property type="term" value="F:protein dimerization activity"/>
    <property type="evidence" value="ECO:0007669"/>
    <property type="project" value="InterPro"/>
</dbReference>
<keyword evidence="6" id="KW-1133">Transmembrane helix</keyword>
<dbReference type="CDD" id="cd00130">
    <property type="entry name" value="PAS"/>
    <property type="match status" value="1"/>
</dbReference>
<dbReference type="InterPro" id="IPR011712">
    <property type="entry name" value="Sig_transdc_His_kin_sub3_dim/P"/>
</dbReference>
<reference evidence="10" key="1">
    <citation type="submission" date="2016-01" db="EMBL/GenBank/DDBJ databases">
        <authorList>
            <person name="Peeters Charlotte."/>
        </authorList>
    </citation>
    <scope>NUCLEOTIDE SEQUENCE [LARGE SCALE GENOMIC DNA]</scope>
</reference>
<dbReference type="GO" id="GO:0006355">
    <property type="term" value="P:regulation of DNA-templated transcription"/>
    <property type="evidence" value="ECO:0007669"/>
    <property type="project" value="InterPro"/>
</dbReference>
<dbReference type="NCBIfam" id="TIGR00229">
    <property type="entry name" value="sensory_box"/>
    <property type="match status" value="1"/>
</dbReference>
<dbReference type="SMART" id="SM00387">
    <property type="entry name" value="HATPase_c"/>
    <property type="match status" value="1"/>
</dbReference>
<dbReference type="RefSeq" id="WP_244173350.1">
    <property type="nucleotide sequence ID" value="NZ_FCOI02000008.1"/>
</dbReference>
<keyword evidence="4" id="KW-0175">Coiled coil</keyword>
<feature type="region of interest" description="Disordered" evidence="5">
    <location>
        <begin position="1"/>
        <end position="20"/>
    </location>
</feature>
<dbReference type="Gene3D" id="1.20.5.1930">
    <property type="match status" value="1"/>
</dbReference>
<evidence type="ECO:0000256" key="6">
    <source>
        <dbReference type="SAM" id="Phobius"/>
    </source>
</evidence>
<protein>
    <submittedName>
        <fullName evidence="9">Multi-sensor signal transduction histidine kinase</fullName>
    </submittedName>
</protein>
<keyword evidence="1" id="KW-0808">Transferase</keyword>
<dbReference type="Proteomes" id="UP000054624">
    <property type="component" value="Unassembled WGS sequence"/>
</dbReference>
<dbReference type="InterPro" id="IPR050482">
    <property type="entry name" value="Sensor_HK_TwoCompSys"/>
</dbReference>
<dbReference type="InterPro" id="IPR036890">
    <property type="entry name" value="HATPase_C_sf"/>
</dbReference>
<organism evidence="9 10">
    <name type="scientific">Caballeronia temeraria</name>
    <dbReference type="NCBI Taxonomy" id="1777137"/>
    <lineage>
        <taxon>Bacteria</taxon>
        <taxon>Pseudomonadati</taxon>
        <taxon>Pseudomonadota</taxon>
        <taxon>Betaproteobacteria</taxon>
        <taxon>Burkholderiales</taxon>
        <taxon>Burkholderiaceae</taxon>
        <taxon>Caballeronia</taxon>
    </lineage>
</organism>
<feature type="coiled-coil region" evidence="4">
    <location>
        <begin position="210"/>
        <end position="244"/>
    </location>
</feature>
<keyword evidence="10" id="KW-1185">Reference proteome</keyword>
<dbReference type="AlphaFoldDB" id="A0A158AS42"/>
<dbReference type="GO" id="GO:0000155">
    <property type="term" value="F:phosphorelay sensor kinase activity"/>
    <property type="evidence" value="ECO:0007669"/>
    <property type="project" value="InterPro"/>
</dbReference>
<dbReference type="Pfam" id="PF00989">
    <property type="entry name" value="PAS"/>
    <property type="match status" value="1"/>
</dbReference>
<dbReference type="SMART" id="SM00091">
    <property type="entry name" value="PAS"/>
    <property type="match status" value="1"/>
</dbReference>
<sequence length="448" mass="48782">MNEHEGRHPALSDSPGDRHAPSRVSIAQAILAGAALLGVWWAGMQYLPTICPPGLAARRWVLAAAATCALLLAGLLLLRATHRARPATIGQTAMSHARLDGIIRSTTDAIITIDAAQRILLFNPMAERVFGCAASEAIGGPLSRFIPERYRAAHEHQVRQFGSTGVSDRRMGPQRVLYGLRADGEEFPIEASISHDGKLFTVILRDVTERVKAEAELRQSREELRALSANLQQLREQEKRRIARELHDDLGQTLSALKMNVFALHAQLGTHTLLNDGVATQLQRMVGLIDRNIASLRRIAAHQRPVMLDDLGLAAAVDWLVGDFIQRYGIDVKHSLDTGDLVFDSDAATAVFRIIEEALTNVVRHAHASRVDLSLSAGDHHCVLRVGDNGIGASALPAAGNKPFGLLGVRERANALGGRVFIDSMPENGFVLTVVLPRETVRDKESRP</sequence>
<dbReference type="STRING" id="1777137.AWB76_02912"/>
<keyword evidence="2 9" id="KW-0418">Kinase</keyword>
<feature type="domain" description="PAS" evidence="8">
    <location>
        <begin position="95"/>
        <end position="139"/>
    </location>
</feature>
<dbReference type="SUPFAM" id="SSF55874">
    <property type="entry name" value="ATPase domain of HSP90 chaperone/DNA topoisomerase II/histidine kinase"/>
    <property type="match status" value="1"/>
</dbReference>
<accession>A0A158AS42</accession>
<feature type="transmembrane region" description="Helical" evidence="6">
    <location>
        <begin position="26"/>
        <end position="47"/>
    </location>
</feature>
<dbReference type="CDD" id="cd22249">
    <property type="entry name" value="UDM1_RNF168_RNF169-like"/>
    <property type="match status" value="1"/>
</dbReference>
<dbReference type="PANTHER" id="PTHR24421:SF59">
    <property type="entry name" value="OXYGEN SENSOR HISTIDINE KINASE NREB"/>
    <property type="match status" value="1"/>
</dbReference>
<keyword evidence="6" id="KW-0472">Membrane</keyword>
<dbReference type="PANTHER" id="PTHR24421">
    <property type="entry name" value="NITRATE/NITRITE SENSOR PROTEIN NARX-RELATED"/>
    <property type="match status" value="1"/>
</dbReference>
<dbReference type="InterPro" id="IPR013767">
    <property type="entry name" value="PAS_fold"/>
</dbReference>
<evidence type="ECO:0000256" key="1">
    <source>
        <dbReference type="ARBA" id="ARBA00022679"/>
    </source>
</evidence>
<feature type="domain" description="Histidine kinase" evidence="7">
    <location>
        <begin position="245"/>
        <end position="440"/>
    </location>
</feature>
<dbReference type="SUPFAM" id="SSF55785">
    <property type="entry name" value="PYP-like sensor domain (PAS domain)"/>
    <property type="match status" value="1"/>
</dbReference>